<feature type="region of interest" description="Disordered" evidence="1">
    <location>
        <begin position="61"/>
        <end position="90"/>
    </location>
</feature>
<sequence length="90" mass="9503">MNGANPTPKFKPLYISGVVIVIVAALVTWYLIGRSAETPGEKAVGDLEDALESAGALPEINPLSNPLEEMPDVNPVDAANPFKGIKTNPF</sequence>
<evidence type="ECO:0000256" key="2">
    <source>
        <dbReference type="SAM" id="Phobius"/>
    </source>
</evidence>
<dbReference type="AlphaFoldDB" id="A0A1F6BRR8"/>
<evidence type="ECO:0000313" key="3">
    <source>
        <dbReference type="EMBL" id="OGG39624.1"/>
    </source>
</evidence>
<reference evidence="3 4" key="1">
    <citation type="journal article" date="2016" name="Nat. Commun.">
        <title>Thousands of microbial genomes shed light on interconnected biogeochemical processes in an aquifer system.</title>
        <authorList>
            <person name="Anantharaman K."/>
            <person name="Brown C.T."/>
            <person name="Hug L.A."/>
            <person name="Sharon I."/>
            <person name="Castelle C.J."/>
            <person name="Probst A.J."/>
            <person name="Thomas B.C."/>
            <person name="Singh A."/>
            <person name="Wilkins M.J."/>
            <person name="Karaoz U."/>
            <person name="Brodie E.L."/>
            <person name="Williams K.H."/>
            <person name="Hubbard S.S."/>
            <person name="Banfield J.F."/>
        </authorList>
    </citation>
    <scope>NUCLEOTIDE SEQUENCE [LARGE SCALE GENOMIC DNA]</scope>
</reference>
<evidence type="ECO:0000313" key="4">
    <source>
        <dbReference type="Proteomes" id="UP000179324"/>
    </source>
</evidence>
<dbReference type="EMBL" id="MFKI01000004">
    <property type="protein sequence ID" value="OGG39624.1"/>
    <property type="molecule type" value="Genomic_DNA"/>
</dbReference>
<proteinExistence type="predicted"/>
<keyword evidence="2" id="KW-1133">Transmembrane helix</keyword>
<comment type="caution">
    <text evidence="3">The sequence shown here is derived from an EMBL/GenBank/DDBJ whole genome shotgun (WGS) entry which is preliminary data.</text>
</comment>
<organism evidence="3 4">
    <name type="scientific">Candidatus Jorgensenbacteria bacterium GWC1_48_12</name>
    <dbReference type="NCBI Taxonomy" id="1798469"/>
    <lineage>
        <taxon>Bacteria</taxon>
        <taxon>Candidatus Joergenseniibacteriota</taxon>
    </lineage>
</organism>
<evidence type="ECO:0000256" key="1">
    <source>
        <dbReference type="SAM" id="MobiDB-lite"/>
    </source>
</evidence>
<accession>A0A1F6BRR8</accession>
<protein>
    <submittedName>
        <fullName evidence="3">Uncharacterized protein</fullName>
    </submittedName>
</protein>
<name>A0A1F6BRR8_9BACT</name>
<gene>
    <name evidence="3" type="ORF">A2127_02115</name>
</gene>
<feature type="transmembrane region" description="Helical" evidence="2">
    <location>
        <begin position="12"/>
        <end position="32"/>
    </location>
</feature>
<dbReference type="Proteomes" id="UP000179324">
    <property type="component" value="Unassembled WGS sequence"/>
</dbReference>
<keyword evidence="2" id="KW-0812">Transmembrane</keyword>
<keyword evidence="2" id="KW-0472">Membrane</keyword>